<evidence type="ECO:0000313" key="3">
    <source>
        <dbReference type="Proteomes" id="UP001385951"/>
    </source>
</evidence>
<feature type="compositionally biased region" description="Basic residues" evidence="1">
    <location>
        <begin position="69"/>
        <end position="78"/>
    </location>
</feature>
<evidence type="ECO:0000313" key="2">
    <source>
        <dbReference type="EMBL" id="KAK7696180.1"/>
    </source>
</evidence>
<feature type="compositionally biased region" description="Basic and acidic residues" evidence="1">
    <location>
        <begin position="94"/>
        <end position="107"/>
    </location>
</feature>
<feature type="compositionally biased region" description="Acidic residues" evidence="1">
    <location>
        <begin position="54"/>
        <end position="64"/>
    </location>
</feature>
<proteinExistence type="predicted"/>
<reference evidence="2 3" key="1">
    <citation type="submission" date="2022-09" db="EMBL/GenBank/DDBJ databases">
        <authorList>
            <person name="Palmer J.M."/>
        </authorList>
    </citation>
    <scope>NUCLEOTIDE SEQUENCE [LARGE SCALE GENOMIC DNA]</scope>
    <source>
        <strain evidence="2 3">DSM 7382</strain>
    </source>
</reference>
<evidence type="ECO:0000256" key="1">
    <source>
        <dbReference type="SAM" id="MobiDB-lite"/>
    </source>
</evidence>
<keyword evidence="3" id="KW-1185">Reference proteome</keyword>
<feature type="region of interest" description="Disordered" evidence="1">
    <location>
        <begin position="52"/>
        <end position="138"/>
    </location>
</feature>
<accession>A0AAW0GSG5</accession>
<dbReference type="EMBL" id="JASBNA010000001">
    <property type="protein sequence ID" value="KAK7696180.1"/>
    <property type="molecule type" value="Genomic_DNA"/>
</dbReference>
<comment type="caution">
    <text evidence="2">The sequence shown here is derived from an EMBL/GenBank/DDBJ whole genome shotgun (WGS) entry which is preliminary data.</text>
</comment>
<dbReference type="AlphaFoldDB" id="A0AAW0GSG5"/>
<sequence length="171" mass="19733">MNLWMVSRKKKVNLERLKNGGNMRISHLPILLLLCPKRKQLPQEIPKLGHVQEESEEHELEIDGESNKRRPGFHRSLKQTHESMNPRHAGSLGDNKENKSGVRRFLDSDGEMNVDAEDEDEGGDADDSMYMDEEEDSFDVTLRTPFPCRNGRICHISLRLRMMTVRGPRRG</sequence>
<gene>
    <name evidence="2" type="ORF">QCA50_000831</name>
</gene>
<protein>
    <submittedName>
        <fullName evidence="2">Uncharacterized protein</fullName>
    </submittedName>
</protein>
<feature type="compositionally biased region" description="Acidic residues" evidence="1">
    <location>
        <begin position="108"/>
        <end position="138"/>
    </location>
</feature>
<name>A0AAW0GSG5_9APHY</name>
<organism evidence="2 3">
    <name type="scientific">Cerrena zonata</name>
    <dbReference type="NCBI Taxonomy" id="2478898"/>
    <lineage>
        <taxon>Eukaryota</taxon>
        <taxon>Fungi</taxon>
        <taxon>Dikarya</taxon>
        <taxon>Basidiomycota</taxon>
        <taxon>Agaricomycotina</taxon>
        <taxon>Agaricomycetes</taxon>
        <taxon>Polyporales</taxon>
        <taxon>Cerrenaceae</taxon>
        <taxon>Cerrena</taxon>
    </lineage>
</organism>
<dbReference type="Proteomes" id="UP001385951">
    <property type="component" value="Unassembled WGS sequence"/>
</dbReference>